<dbReference type="AlphaFoldDB" id="A0A438G8J8"/>
<dbReference type="EMBL" id="QGNW01000529">
    <property type="protein sequence ID" value="RVW68553.1"/>
    <property type="molecule type" value="Genomic_DNA"/>
</dbReference>
<reference evidence="1 2" key="1">
    <citation type="journal article" date="2018" name="PLoS Genet.">
        <title>Population sequencing reveals clonal diversity and ancestral inbreeding in the grapevine cultivar Chardonnay.</title>
        <authorList>
            <person name="Roach M.J."/>
            <person name="Johnson D.L."/>
            <person name="Bohlmann J."/>
            <person name="van Vuuren H.J."/>
            <person name="Jones S.J."/>
            <person name="Pretorius I.S."/>
            <person name="Schmidt S.A."/>
            <person name="Borneman A.R."/>
        </authorList>
    </citation>
    <scope>NUCLEOTIDE SEQUENCE [LARGE SCALE GENOMIC DNA]</scope>
    <source>
        <strain evidence="2">cv. Chardonnay</strain>
        <tissue evidence="1">Leaf</tissue>
    </source>
</reference>
<accession>A0A438G8J8</accession>
<evidence type="ECO:0000313" key="2">
    <source>
        <dbReference type="Proteomes" id="UP000288805"/>
    </source>
</evidence>
<protein>
    <submittedName>
        <fullName evidence="1">Uncharacterized protein</fullName>
    </submittedName>
</protein>
<proteinExistence type="predicted"/>
<evidence type="ECO:0000313" key="1">
    <source>
        <dbReference type="EMBL" id="RVW68553.1"/>
    </source>
</evidence>
<gene>
    <name evidence="1" type="ORF">CK203_063693</name>
</gene>
<sequence>MLQHQHMSMPTTYDILVNLHEMFGGKGRPVRQVALKAIMDAKMLKGNPVRDHMIKLLNKMEILEAEIIDR</sequence>
<dbReference type="Proteomes" id="UP000288805">
    <property type="component" value="Unassembled WGS sequence"/>
</dbReference>
<organism evidence="1 2">
    <name type="scientific">Vitis vinifera</name>
    <name type="common">Grape</name>
    <dbReference type="NCBI Taxonomy" id="29760"/>
    <lineage>
        <taxon>Eukaryota</taxon>
        <taxon>Viridiplantae</taxon>
        <taxon>Streptophyta</taxon>
        <taxon>Embryophyta</taxon>
        <taxon>Tracheophyta</taxon>
        <taxon>Spermatophyta</taxon>
        <taxon>Magnoliopsida</taxon>
        <taxon>eudicotyledons</taxon>
        <taxon>Gunneridae</taxon>
        <taxon>Pentapetalae</taxon>
        <taxon>rosids</taxon>
        <taxon>Vitales</taxon>
        <taxon>Vitaceae</taxon>
        <taxon>Viteae</taxon>
        <taxon>Vitis</taxon>
    </lineage>
</organism>
<comment type="caution">
    <text evidence="1">The sequence shown here is derived from an EMBL/GenBank/DDBJ whole genome shotgun (WGS) entry which is preliminary data.</text>
</comment>
<name>A0A438G8J8_VITVI</name>